<gene>
    <name evidence="5" type="ORF">CCYN2B_310060</name>
</gene>
<dbReference type="InterPro" id="IPR029056">
    <property type="entry name" value="Ribokinase-like"/>
</dbReference>
<dbReference type="Proteomes" id="UP000038055">
    <property type="component" value="Unassembled WGS sequence"/>
</dbReference>
<name>A0A0B7HCK4_9FLAO</name>
<dbReference type="PANTHER" id="PTHR43085:SF57">
    <property type="entry name" value="CARBOHYDRATE KINASE PFKB DOMAIN-CONTAINING PROTEIN"/>
    <property type="match status" value="1"/>
</dbReference>
<protein>
    <recommendedName>
        <fullName evidence="4">Carbohydrate kinase PfkB domain-containing protein</fullName>
    </recommendedName>
</protein>
<keyword evidence="3" id="KW-0418">Kinase</keyword>
<dbReference type="CDD" id="cd01167">
    <property type="entry name" value="bac_FRK"/>
    <property type="match status" value="1"/>
</dbReference>
<dbReference type="GO" id="GO:0016301">
    <property type="term" value="F:kinase activity"/>
    <property type="evidence" value="ECO:0007669"/>
    <property type="project" value="UniProtKB-KW"/>
</dbReference>
<evidence type="ECO:0000259" key="4">
    <source>
        <dbReference type="Pfam" id="PF00294"/>
    </source>
</evidence>
<dbReference type="InterPro" id="IPR050306">
    <property type="entry name" value="PfkB_Carbo_kinase"/>
</dbReference>
<dbReference type="STRING" id="28189.CCYN74_100147"/>
<evidence type="ECO:0000256" key="3">
    <source>
        <dbReference type="ARBA" id="ARBA00022777"/>
    </source>
</evidence>
<keyword evidence="6" id="KW-1185">Reference proteome</keyword>
<dbReference type="PANTHER" id="PTHR43085">
    <property type="entry name" value="HEXOKINASE FAMILY MEMBER"/>
    <property type="match status" value="1"/>
</dbReference>
<accession>A0A0B7HCK4</accession>
<dbReference type="AlphaFoldDB" id="A0A0B7HCK4"/>
<evidence type="ECO:0000313" key="6">
    <source>
        <dbReference type="Proteomes" id="UP000038055"/>
    </source>
</evidence>
<dbReference type="InterPro" id="IPR011611">
    <property type="entry name" value="PfkB_dom"/>
</dbReference>
<dbReference type="SUPFAM" id="SSF53613">
    <property type="entry name" value="Ribokinase-like"/>
    <property type="match status" value="1"/>
</dbReference>
<comment type="similarity">
    <text evidence="1">Belongs to the carbohydrate kinase PfkB family.</text>
</comment>
<evidence type="ECO:0000256" key="2">
    <source>
        <dbReference type="ARBA" id="ARBA00022679"/>
    </source>
</evidence>
<dbReference type="RefSeq" id="WP_041992473.1">
    <property type="nucleotide sequence ID" value="NZ_CDOD01000025.1"/>
</dbReference>
<proteinExistence type="inferred from homology"/>
<reference evidence="6" key="1">
    <citation type="submission" date="2015-01" db="EMBL/GenBank/DDBJ databases">
        <authorList>
            <person name="MANFREDI Pablo"/>
        </authorList>
    </citation>
    <scope>NUCLEOTIDE SEQUENCE [LARGE SCALE GENOMIC DNA]</scope>
    <source>
        <strain evidence="6">Ccyn2B</strain>
    </source>
</reference>
<evidence type="ECO:0000313" key="5">
    <source>
        <dbReference type="EMBL" id="CEN36314.1"/>
    </source>
</evidence>
<dbReference type="eggNOG" id="COG0524">
    <property type="taxonomic scope" value="Bacteria"/>
</dbReference>
<organism evidence="5 6">
    <name type="scientific">Capnocytophaga cynodegmi</name>
    <dbReference type="NCBI Taxonomy" id="28189"/>
    <lineage>
        <taxon>Bacteria</taxon>
        <taxon>Pseudomonadati</taxon>
        <taxon>Bacteroidota</taxon>
        <taxon>Flavobacteriia</taxon>
        <taxon>Flavobacteriales</taxon>
        <taxon>Flavobacteriaceae</taxon>
        <taxon>Capnocytophaga</taxon>
    </lineage>
</organism>
<dbReference type="EMBL" id="CDOD01000025">
    <property type="protein sequence ID" value="CEN36314.1"/>
    <property type="molecule type" value="Genomic_DNA"/>
</dbReference>
<dbReference type="Gene3D" id="3.40.1190.20">
    <property type="match status" value="1"/>
</dbReference>
<evidence type="ECO:0000256" key="1">
    <source>
        <dbReference type="ARBA" id="ARBA00010688"/>
    </source>
</evidence>
<sequence>MEHIVVGLGEILWDIFPEQKVMGGAPTNFAYHASQFGLNGHIVSAIGNDDLGKTLVENLNEKKLNYLLEEVPFPTGSVQISVDEEGIPKYEICENVAWDNIPFSEKTKELAKKTKTLCFGSLAQRSEVSRNTIRQFLQVMPPDSLKVFDMNLRQHYYTKEIIHQSLEVANILKLNDEELDIITLLFKLEGSEQDICEELVERYNLKILILTKGSLGSYVFTPSQLSFLPSPSINVVDTVGAGDSFTASFVAAYLKGKSIKEAHQLAVEVAAYVCQQHGAMPKLPDFLLKSFK</sequence>
<dbReference type="Pfam" id="PF00294">
    <property type="entry name" value="PfkB"/>
    <property type="match status" value="1"/>
</dbReference>
<keyword evidence="2" id="KW-0808">Transferase</keyword>
<feature type="domain" description="Carbohydrate kinase PfkB" evidence="4">
    <location>
        <begin position="19"/>
        <end position="284"/>
    </location>
</feature>